<evidence type="ECO:0000313" key="1">
    <source>
        <dbReference type="EMBL" id="QTA78947.1"/>
    </source>
</evidence>
<dbReference type="AlphaFoldDB" id="A0A975B530"/>
<name>A0A975B530_9BACT</name>
<reference evidence="1" key="1">
    <citation type="journal article" date="2021" name="Microb. Physiol.">
        <title>Proteogenomic Insights into the Physiology of Marine, Sulfate-Reducing, Filamentous Desulfonema limicola and Desulfonema magnum.</title>
        <authorList>
            <person name="Schnaars V."/>
            <person name="Wohlbrand L."/>
            <person name="Scheve S."/>
            <person name="Hinrichs C."/>
            <person name="Reinhardt R."/>
            <person name="Rabus R."/>
        </authorList>
    </citation>
    <scope>NUCLEOTIDE SEQUENCE</scope>
    <source>
        <strain evidence="1">5ac10</strain>
    </source>
</reference>
<accession>A0A975B530</accession>
<dbReference type="Proteomes" id="UP000663720">
    <property type="component" value="Chromosome"/>
</dbReference>
<gene>
    <name evidence="1" type="ORF">dnl_11940</name>
</gene>
<keyword evidence="2" id="KW-1185">Reference proteome</keyword>
<evidence type="ECO:0000313" key="2">
    <source>
        <dbReference type="Proteomes" id="UP000663720"/>
    </source>
</evidence>
<organism evidence="1 2">
    <name type="scientific">Desulfonema limicola</name>
    <dbReference type="NCBI Taxonomy" id="45656"/>
    <lineage>
        <taxon>Bacteria</taxon>
        <taxon>Pseudomonadati</taxon>
        <taxon>Thermodesulfobacteriota</taxon>
        <taxon>Desulfobacteria</taxon>
        <taxon>Desulfobacterales</taxon>
        <taxon>Desulfococcaceae</taxon>
        <taxon>Desulfonema</taxon>
    </lineage>
</organism>
<protein>
    <submittedName>
        <fullName evidence="1">Uncharacterized protein</fullName>
    </submittedName>
</protein>
<sequence length="38" mass="4446">MQNPNNFIIMVMNNTLLKKQGKLESGYLKKLDKYLAFV</sequence>
<dbReference type="KEGG" id="dli:dnl_11940"/>
<dbReference type="EMBL" id="CP061799">
    <property type="protein sequence ID" value="QTA78947.1"/>
    <property type="molecule type" value="Genomic_DNA"/>
</dbReference>
<proteinExistence type="predicted"/>